<dbReference type="PATRIC" id="fig|445710.3.peg.375"/>
<feature type="domain" description="Tail specific protease" evidence="2">
    <location>
        <begin position="263"/>
        <end position="436"/>
    </location>
</feature>
<accession>A0A160MYU2</accession>
<keyword evidence="1" id="KW-0732">Signal</keyword>
<reference evidence="3 4" key="1">
    <citation type="submission" date="2016-02" db="EMBL/GenBank/DDBJ databases">
        <title>Complete genome sequencing and analysis of ATSB10, Dyella thiooxydans isolated from rhizosphere soil of sunflower (Helianthus annuus L.).</title>
        <authorList>
            <person name="Lee Y."/>
            <person name="Hwangbo K."/>
            <person name="Chung H."/>
            <person name="Yoo J."/>
            <person name="Kim K.Y."/>
            <person name="Sa T.M."/>
            <person name="Um Y."/>
            <person name="Madhaiyan M."/>
        </authorList>
    </citation>
    <scope>NUCLEOTIDE SEQUENCE [LARGE SCALE GENOMIC DNA]</scope>
    <source>
        <strain evidence="3 4">ATSB10</strain>
    </source>
</reference>
<dbReference type="Gene3D" id="3.90.226.10">
    <property type="entry name" value="2-enoyl-CoA Hydratase, Chain A, domain 1"/>
    <property type="match status" value="1"/>
</dbReference>
<dbReference type="RefSeq" id="WP_083966038.1">
    <property type="nucleotide sequence ID" value="NZ_CP014841.1"/>
</dbReference>
<keyword evidence="4" id="KW-1185">Reference proteome</keyword>
<dbReference type="GO" id="GO:0008236">
    <property type="term" value="F:serine-type peptidase activity"/>
    <property type="evidence" value="ECO:0007669"/>
    <property type="project" value="InterPro"/>
</dbReference>
<dbReference type="Proteomes" id="UP000077255">
    <property type="component" value="Chromosome"/>
</dbReference>
<proteinExistence type="predicted"/>
<dbReference type="KEGG" id="dtx:ATSB10_03780"/>
<organism evidence="3 4">
    <name type="scientific">Dyella thiooxydans</name>
    <dbReference type="NCBI Taxonomy" id="445710"/>
    <lineage>
        <taxon>Bacteria</taxon>
        <taxon>Pseudomonadati</taxon>
        <taxon>Pseudomonadota</taxon>
        <taxon>Gammaproteobacteria</taxon>
        <taxon>Lysobacterales</taxon>
        <taxon>Rhodanobacteraceae</taxon>
        <taxon>Dyella</taxon>
    </lineage>
</organism>
<sequence>MARWMLRAGLLAVLLVGAGAGRAQSSPTWIVTGSDRAHYTVQGIGDPRDAQGARVTLRGVDPLPGQFGASGLVLDAVPYRGQRITLTADLSTRDATQGAMIWLRVDGVRPSEAFANSQLHPVFGTTAAAHREVRVDVPADGEKIFLGTGLIGAGEVSTTDLRLIGHPSPVAPLTPQRLLDAAIAIVREHALRAAQVDWSTLVPKLHAMVPAKGPPAAAYPAIHALLGALGDHHSLMLPPTVTQRFDHGGFPTFPPKVEAMSGDLGYIAMPGFSGVQPAAQQAFARRVIDGITRVQPQARCGWVVDLRQDPGGNMRPMLAGLRPLLGDGVVGGFRRAGGQVYPVYAHQPFSADLPDGPALEHARVAVLLGPHTASSGEVVAVAFRGRPDTRSFGQPTAGLTTGNTGYHLPDGSELFVTTSVDVDRTGHAYGGAIFPDQPVSGHAANGNDPTLDAARHWLTGICRSPTMPLVMPSRHR</sequence>
<dbReference type="GO" id="GO:0007165">
    <property type="term" value="P:signal transduction"/>
    <property type="evidence" value="ECO:0007669"/>
    <property type="project" value="TreeGrafter"/>
</dbReference>
<dbReference type="STRING" id="445710.ATSB10_03780"/>
<dbReference type="AlphaFoldDB" id="A0A160MYU2"/>
<name>A0A160MYU2_9GAMM</name>
<feature type="chain" id="PRO_5007818429" description="Tail specific protease domain-containing protein" evidence="1">
    <location>
        <begin position="26"/>
        <end position="476"/>
    </location>
</feature>
<evidence type="ECO:0000313" key="3">
    <source>
        <dbReference type="EMBL" id="AND67832.1"/>
    </source>
</evidence>
<dbReference type="PANTHER" id="PTHR32060">
    <property type="entry name" value="TAIL-SPECIFIC PROTEASE"/>
    <property type="match status" value="1"/>
</dbReference>
<evidence type="ECO:0000256" key="1">
    <source>
        <dbReference type="SAM" id="SignalP"/>
    </source>
</evidence>
<dbReference type="GO" id="GO:0006508">
    <property type="term" value="P:proteolysis"/>
    <property type="evidence" value="ECO:0007669"/>
    <property type="project" value="InterPro"/>
</dbReference>
<dbReference type="OrthoDB" id="7314861at2"/>
<dbReference type="Pfam" id="PF03572">
    <property type="entry name" value="Peptidase_S41"/>
    <property type="match status" value="1"/>
</dbReference>
<evidence type="ECO:0000259" key="2">
    <source>
        <dbReference type="Pfam" id="PF03572"/>
    </source>
</evidence>
<dbReference type="PANTHER" id="PTHR32060:SF30">
    <property type="entry name" value="CARBOXY-TERMINAL PROCESSING PROTEASE CTPA"/>
    <property type="match status" value="1"/>
</dbReference>
<dbReference type="GO" id="GO:0004175">
    <property type="term" value="F:endopeptidase activity"/>
    <property type="evidence" value="ECO:0007669"/>
    <property type="project" value="TreeGrafter"/>
</dbReference>
<dbReference type="EMBL" id="CP014841">
    <property type="protein sequence ID" value="AND67832.1"/>
    <property type="molecule type" value="Genomic_DNA"/>
</dbReference>
<dbReference type="InterPro" id="IPR029045">
    <property type="entry name" value="ClpP/crotonase-like_dom_sf"/>
</dbReference>
<evidence type="ECO:0000313" key="4">
    <source>
        <dbReference type="Proteomes" id="UP000077255"/>
    </source>
</evidence>
<dbReference type="GO" id="GO:0030288">
    <property type="term" value="C:outer membrane-bounded periplasmic space"/>
    <property type="evidence" value="ECO:0007669"/>
    <property type="project" value="TreeGrafter"/>
</dbReference>
<dbReference type="CDD" id="cd06567">
    <property type="entry name" value="Peptidase_S41"/>
    <property type="match status" value="1"/>
</dbReference>
<dbReference type="SUPFAM" id="SSF52096">
    <property type="entry name" value="ClpP/crotonase"/>
    <property type="match status" value="1"/>
</dbReference>
<gene>
    <name evidence="3" type="ORF">ATSB10_03780</name>
</gene>
<dbReference type="InterPro" id="IPR005151">
    <property type="entry name" value="Tail-specific_protease"/>
</dbReference>
<feature type="signal peptide" evidence="1">
    <location>
        <begin position="1"/>
        <end position="25"/>
    </location>
</feature>
<protein>
    <recommendedName>
        <fullName evidence="2">Tail specific protease domain-containing protein</fullName>
    </recommendedName>
</protein>